<name>A0AAV5A9D9_9AGAM</name>
<dbReference type="EMBL" id="BPWL01000006">
    <property type="protein sequence ID" value="GJJ11221.1"/>
    <property type="molecule type" value="Genomic_DNA"/>
</dbReference>
<dbReference type="PANTHER" id="PTHR11764">
    <property type="entry name" value="TERPENE CYCLASE/MUTASE FAMILY MEMBER"/>
    <property type="match status" value="1"/>
</dbReference>
<dbReference type="Proteomes" id="UP001050691">
    <property type="component" value="Unassembled WGS sequence"/>
</dbReference>
<reference evidence="8" key="1">
    <citation type="submission" date="2021-10" db="EMBL/GenBank/DDBJ databases">
        <title>De novo Genome Assembly of Clathrus columnatus (Basidiomycota, Fungi) Using Illumina and Nanopore Sequence Data.</title>
        <authorList>
            <person name="Ogiso-Tanaka E."/>
            <person name="Itagaki H."/>
            <person name="Hosoya T."/>
            <person name="Hosaka K."/>
        </authorList>
    </citation>
    <scope>NUCLEOTIDE SEQUENCE</scope>
    <source>
        <strain evidence="8">MO-923</strain>
    </source>
</reference>
<accession>A0AAV5A9D9</accession>
<dbReference type="InterPro" id="IPR018333">
    <property type="entry name" value="Squalene_cyclase"/>
</dbReference>
<keyword evidence="4" id="KW-0752">Steroid biosynthesis</keyword>
<dbReference type="NCBIfam" id="TIGR01787">
    <property type="entry name" value="squalene_cyclas"/>
    <property type="match status" value="1"/>
</dbReference>
<dbReference type="Pfam" id="PF00293">
    <property type="entry name" value="NUDIX"/>
    <property type="match status" value="1"/>
</dbReference>
<dbReference type="SUPFAM" id="SSF48239">
    <property type="entry name" value="Terpenoid cyclases/Protein prenyltransferases"/>
    <property type="match status" value="2"/>
</dbReference>
<evidence type="ECO:0000313" key="9">
    <source>
        <dbReference type="Proteomes" id="UP001050691"/>
    </source>
</evidence>
<dbReference type="GO" id="GO:0000250">
    <property type="term" value="F:lanosterol synthase activity"/>
    <property type="evidence" value="ECO:0007669"/>
    <property type="project" value="UniProtKB-ARBA"/>
</dbReference>
<evidence type="ECO:0000256" key="3">
    <source>
        <dbReference type="ARBA" id="ARBA00022737"/>
    </source>
</evidence>
<dbReference type="InterPro" id="IPR032696">
    <property type="entry name" value="SQ_cyclase_C"/>
</dbReference>
<keyword evidence="6" id="KW-0413">Isomerase</keyword>
<dbReference type="GO" id="GO:0016104">
    <property type="term" value="P:triterpenoid biosynthetic process"/>
    <property type="evidence" value="ECO:0007669"/>
    <property type="project" value="InterPro"/>
</dbReference>
<dbReference type="Gene3D" id="3.90.79.10">
    <property type="entry name" value="Nucleoside Triphosphate Pyrophosphohydrolase"/>
    <property type="match status" value="1"/>
</dbReference>
<dbReference type="InterPro" id="IPR045121">
    <property type="entry name" value="CoAse"/>
</dbReference>
<dbReference type="GO" id="GO:0010945">
    <property type="term" value="F:coenzyme A diphosphatase activity"/>
    <property type="evidence" value="ECO:0007669"/>
    <property type="project" value="InterPro"/>
</dbReference>
<evidence type="ECO:0000256" key="2">
    <source>
        <dbReference type="ARBA" id="ARBA00022516"/>
    </source>
</evidence>
<comment type="caution">
    <text evidence="8">The sequence shown here is derived from an EMBL/GenBank/DDBJ whole genome shotgun (WGS) entry which is preliminary data.</text>
</comment>
<dbReference type="InterPro" id="IPR015797">
    <property type="entry name" value="NUDIX_hydrolase-like_dom_sf"/>
</dbReference>
<dbReference type="PROSITE" id="PS51462">
    <property type="entry name" value="NUDIX"/>
    <property type="match status" value="1"/>
</dbReference>
<sequence length="968" mass="109671">MFVAERVPRDVNDQTDYSRWRLKADDNGRHVWHYLKTDEECAAWPQTTYDKYWLGLDTNMPALPPATDPLSAARKGFRFLKALQAPDGHWPGEYGGPMFLIPGLVIGSYVADMPFEEEEKTELIRYLMNLAHPEDGGWGLHIEGPSTAFGTALNYTAARLLGASSDHPIMAKARRTLHKLGGAAAVPSWGKFWLSLLNVYDWEGNNPIPPELWLLPDSIPIHPHRWWIHTRQVYIPMSYIYGLRYQAPESSIILELRKELYVEDYYKIDWPKQRNNVCSVDVYAPHTKLLDFLNGVLGAYEMCGIPPLRRKALDVVYRMICEEDDNTSYQDLGPVNKMVNLVCRFLVEGKDSVAYEMHKLKRKDFLWIGPQGMRMCGTNGSQLWDTAFISQALVESGLADDEENHEACLKALDWLDKAQIQDNPIHFEKAYRQATKGAWPFSTKEQGYTVSDCTGEGLKAVLYLQKHLTYTPKVVSDRRLFDAVDIMLSMQNSDGGFASYEPIRGPSLLEYINPAEVFGNIMIEYNYPECTTSVLTALSIFKSYYPDYRRKDIKKTTKHAIQYLHKAQHRNGAWVGSWGICFTYATMFALESLSLVGETYDTSGAVRKACEFLVGKQRGDGGWGESYRSCETGEWVEHEQTQVVQTAWAVIALIHGRYPKREPIEKGVKLIMDRQLPDGSWAQEAVEDHSSFTMLFSFCRHHVARSSEGFARSLTTIRGSTSENAASSAQIPLHTPLTPRTLLKIQYLLNKSVVNTTTTSAVHYHRDDKEGTADAAVLIPLCNVDNQPGILFEVRGKLRTHSGEVSFPGGKIDDINQIDKSPEDGAIRETWEEIGIPPNQIHTLNRMDAWRERSLMGLRVLPIVGYISPSPNSEGSPNDFKPIPSLDLSSLVLSPKEVAHVFHLSFTDLLSSTRLRRNLFRGLQPYYTVDVADKIPRHTVNLDDDDRLEVWGLTGWYVTLLMRVLGAW</sequence>
<proteinExistence type="inferred from homology"/>
<keyword evidence="3" id="KW-0677">Repeat</keyword>
<keyword evidence="5" id="KW-0443">Lipid metabolism</keyword>
<dbReference type="Gene3D" id="6.20.120.20">
    <property type="match status" value="1"/>
</dbReference>
<dbReference type="SFLD" id="SFLDG01016">
    <property type="entry name" value="Prenyltransferase_Like_2"/>
    <property type="match status" value="1"/>
</dbReference>
<dbReference type="Pfam" id="PF13243">
    <property type="entry name" value="SQHop_cyclase_C"/>
    <property type="match status" value="1"/>
</dbReference>
<dbReference type="InterPro" id="IPR032697">
    <property type="entry name" value="SQ_cyclase_N"/>
</dbReference>
<dbReference type="Gene3D" id="1.50.10.20">
    <property type="match status" value="2"/>
</dbReference>
<keyword evidence="9" id="KW-1185">Reference proteome</keyword>
<dbReference type="InterPro" id="IPR000086">
    <property type="entry name" value="NUDIX_hydrolase_dom"/>
</dbReference>
<dbReference type="FunFam" id="1.50.10.20:FF:000003">
    <property type="entry name" value="Terpene cyclase/mutase family member"/>
    <property type="match status" value="1"/>
</dbReference>
<dbReference type="CDD" id="cd03426">
    <property type="entry name" value="NUDIX_CoAse_Nudt7"/>
    <property type="match status" value="1"/>
</dbReference>
<dbReference type="InterPro" id="IPR008930">
    <property type="entry name" value="Terpenoid_cyclase/PrenylTrfase"/>
</dbReference>
<dbReference type="GO" id="GO:0006696">
    <property type="term" value="P:ergosterol biosynthetic process"/>
    <property type="evidence" value="ECO:0007669"/>
    <property type="project" value="TreeGrafter"/>
</dbReference>
<keyword evidence="2" id="KW-0444">Lipid biosynthesis</keyword>
<evidence type="ECO:0000259" key="7">
    <source>
        <dbReference type="PROSITE" id="PS51462"/>
    </source>
</evidence>
<dbReference type="Pfam" id="PF13249">
    <property type="entry name" value="SQHop_cyclase_N"/>
    <property type="match status" value="1"/>
</dbReference>
<evidence type="ECO:0000256" key="4">
    <source>
        <dbReference type="ARBA" id="ARBA00022955"/>
    </source>
</evidence>
<dbReference type="PANTHER" id="PTHR11764:SF20">
    <property type="entry name" value="LANOSTEROL SYNTHASE"/>
    <property type="match status" value="1"/>
</dbReference>
<evidence type="ECO:0000313" key="8">
    <source>
        <dbReference type="EMBL" id="GJJ11221.1"/>
    </source>
</evidence>
<gene>
    <name evidence="8" type="ORF">Clacol_005453</name>
</gene>
<dbReference type="SUPFAM" id="SSF55811">
    <property type="entry name" value="Nudix"/>
    <property type="match status" value="1"/>
</dbReference>
<dbReference type="CDD" id="cd02892">
    <property type="entry name" value="SQCY_1"/>
    <property type="match status" value="1"/>
</dbReference>
<dbReference type="GO" id="GO:0005811">
    <property type="term" value="C:lipid droplet"/>
    <property type="evidence" value="ECO:0007669"/>
    <property type="project" value="InterPro"/>
</dbReference>
<evidence type="ECO:0000256" key="1">
    <source>
        <dbReference type="ARBA" id="ARBA00009755"/>
    </source>
</evidence>
<evidence type="ECO:0000256" key="5">
    <source>
        <dbReference type="ARBA" id="ARBA00023098"/>
    </source>
</evidence>
<evidence type="ECO:0000256" key="6">
    <source>
        <dbReference type="ARBA" id="ARBA00023235"/>
    </source>
</evidence>
<feature type="domain" description="Nudix hydrolase" evidence="7">
    <location>
        <begin position="772"/>
        <end position="928"/>
    </location>
</feature>
<organism evidence="8 9">
    <name type="scientific">Clathrus columnatus</name>
    <dbReference type="NCBI Taxonomy" id="1419009"/>
    <lineage>
        <taxon>Eukaryota</taxon>
        <taxon>Fungi</taxon>
        <taxon>Dikarya</taxon>
        <taxon>Basidiomycota</taxon>
        <taxon>Agaricomycotina</taxon>
        <taxon>Agaricomycetes</taxon>
        <taxon>Phallomycetidae</taxon>
        <taxon>Phallales</taxon>
        <taxon>Clathraceae</taxon>
        <taxon>Clathrus</taxon>
    </lineage>
</organism>
<dbReference type="FunFam" id="1.50.10.20:FF:000002">
    <property type="entry name" value="Terpene cyclase/mutase family member"/>
    <property type="match status" value="1"/>
</dbReference>
<comment type="similarity">
    <text evidence="1">Belongs to the terpene cyclase/mutase family.</text>
</comment>
<dbReference type="AlphaFoldDB" id="A0AAV5A9D9"/>
<protein>
    <recommendedName>
        <fullName evidence="7">Nudix hydrolase domain-containing protein</fullName>
    </recommendedName>
</protein>